<name>A0AAD8GTT2_9APIA</name>
<evidence type="ECO:0000256" key="3">
    <source>
        <dbReference type="ARBA" id="ARBA00022737"/>
    </source>
</evidence>
<reference evidence="8" key="2">
    <citation type="submission" date="2023-05" db="EMBL/GenBank/DDBJ databases">
        <authorList>
            <person name="Schelkunov M.I."/>
        </authorList>
    </citation>
    <scope>NUCLEOTIDE SEQUENCE</scope>
    <source>
        <strain evidence="8">Hsosn_3</strain>
        <tissue evidence="8">Leaf</tissue>
    </source>
</reference>
<protein>
    <recommendedName>
        <fullName evidence="7">RING-type domain-containing protein</fullName>
    </recommendedName>
</protein>
<dbReference type="Pfam" id="PF22191">
    <property type="entry name" value="IBR_1"/>
    <property type="match status" value="1"/>
</dbReference>
<gene>
    <name evidence="8" type="ORF">POM88_047463</name>
</gene>
<proteinExistence type="predicted"/>
<dbReference type="EMBL" id="JAUIZM010000011">
    <property type="protein sequence ID" value="KAK1354207.1"/>
    <property type="molecule type" value="Genomic_DNA"/>
</dbReference>
<dbReference type="InterPro" id="IPR044066">
    <property type="entry name" value="TRIAD_supradom"/>
</dbReference>
<evidence type="ECO:0000256" key="2">
    <source>
        <dbReference type="ARBA" id="ARBA00022723"/>
    </source>
</evidence>
<dbReference type="Gene3D" id="1.20.120.1750">
    <property type="match status" value="1"/>
</dbReference>
<dbReference type="InterPro" id="IPR031127">
    <property type="entry name" value="E3_UB_ligase_RBR"/>
</dbReference>
<dbReference type="SUPFAM" id="SSF57850">
    <property type="entry name" value="RING/U-box"/>
    <property type="match status" value="1"/>
</dbReference>
<dbReference type="PANTHER" id="PTHR11685">
    <property type="entry name" value="RBR FAMILY RING FINGER AND IBR DOMAIN-CONTAINING"/>
    <property type="match status" value="1"/>
</dbReference>
<sequence length="161" mass="18792">MLVSNEGKMKYKEFFIRCFTSFCWNCLEEAHSPVECDTALKWMVKNSSESENVTWILANTQPCPNCKVLIEKTGGCKYVTCHCAYAFCWTCLGSFKCHDKVKHDENAEERVRNRFKESNMSYVYYFERWDANHKAQEKELAELCKNFLQGISDGLPEVGRH</sequence>
<keyword evidence="3" id="KW-0677">Repeat</keyword>
<evidence type="ECO:0000259" key="7">
    <source>
        <dbReference type="PROSITE" id="PS51873"/>
    </source>
</evidence>
<reference evidence="8" key="1">
    <citation type="submission" date="2023-02" db="EMBL/GenBank/DDBJ databases">
        <title>Genome of toxic invasive species Heracleum sosnowskyi carries increased number of genes despite the absence of recent whole-genome duplications.</title>
        <authorList>
            <person name="Schelkunov M."/>
            <person name="Shtratnikova V."/>
            <person name="Makarenko M."/>
            <person name="Klepikova A."/>
            <person name="Omelchenko D."/>
            <person name="Novikova G."/>
            <person name="Obukhova E."/>
            <person name="Bogdanov V."/>
            <person name="Penin A."/>
            <person name="Logacheva M."/>
        </authorList>
    </citation>
    <scope>NUCLEOTIDE SEQUENCE</scope>
    <source>
        <strain evidence="8">Hsosn_3</strain>
        <tissue evidence="8">Leaf</tissue>
    </source>
</reference>
<keyword evidence="5" id="KW-0833">Ubl conjugation pathway</keyword>
<keyword evidence="6" id="KW-0862">Zinc</keyword>
<dbReference type="AlphaFoldDB" id="A0AAD8GTT2"/>
<evidence type="ECO:0000313" key="8">
    <source>
        <dbReference type="EMBL" id="KAK1354207.1"/>
    </source>
</evidence>
<evidence type="ECO:0000256" key="4">
    <source>
        <dbReference type="ARBA" id="ARBA00022771"/>
    </source>
</evidence>
<feature type="domain" description="RING-type" evidence="7">
    <location>
        <begin position="1"/>
        <end position="109"/>
    </location>
</feature>
<evidence type="ECO:0000256" key="5">
    <source>
        <dbReference type="ARBA" id="ARBA00022786"/>
    </source>
</evidence>
<accession>A0AAD8GTT2</accession>
<dbReference type="PROSITE" id="PS51873">
    <property type="entry name" value="TRIAD"/>
    <property type="match status" value="1"/>
</dbReference>
<evidence type="ECO:0000313" key="9">
    <source>
        <dbReference type="Proteomes" id="UP001237642"/>
    </source>
</evidence>
<keyword evidence="9" id="KW-1185">Reference proteome</keyword>
<dbReference type="GO" id="GO:0008270">
    <property type="term" value="F:zinc ion binding"/>
    <property type="evidence" value="ECO:0007669"/>
    <property type="project" value="UniProtKB-KW"/>
</dbReference>
<comment type="caution">
    <text evidence="8">The sequence shown here is derived from an EMBL/GenBank/DDBJ whole genome shotgun (WGS) entry which is preliminary data.</text>
</comment>
<keyword evidence="1" id="KW-0808">Transferase</keyword>
<dbReference type="GO" id="GO:0004842">
    <property type="term" value="F:ubiquitin-protein transferase activity"/>
    <property type="evidence" value="ECO:0007669"/>
    <property type="project" value="InterPro"/>
</dbReference>
<organism evidence="8 9">
    <name type="scientific">Heracleum sosnowskyi</name>
    <dbReference type="NCBI Taxonomy" id="360622"/>
    <lineage>
        <taxon>Eukaryota</taxon>
        <taxon>Viridiplantae</taxon>
        <taxon>Streptophyta</taxon>
        <taxon>Embryophyta</taxon>
        <taxon>Tracheophyta</taxon>
        <taxon>Spermatophyta</taxon>
        <taxon>Magnoliopsida</taxon>
        <taxon>eudicotyledons</taxon>
        <taxon>Gunneridae</taxon>
        <taxon>Pentapetalae</taxon>
        <taxon>asterids</taxon>
        <taxon>campanulids</taxon>
        <taxon>Apiales</taxon>
        <taxon>Apiaceae</taxon>
        <taxon>Apioideae</taxon>
        <taxon>apioid superclade</taxon>
        <taxon>Tordylieae</taxon>
        <taxon>Tordyliinae</taxon>
        <taxon>Heracleum</taxon>
    </lineage>
</organism>
<keyword evidence="2" id="KW-0479">Metal-binding</keyword>
<keyword evidence="4" id="KW-0863">Zinc-finger</keyword>
<evidence type="ECO:0000256" key="6">
    <source>
        <dbReference type="ARBA" id="ARBA00022833"/>
    </source>
</evidence>
<dbReference type="Proteomes" id="UP001237642">
    <property type="component" value="Unassembled WGS sequence"/>
</dbReference>
<dbReference type="GO" id="GO:0016567">
    <property type="term" value="P:protein ubiquitination"/>
    <property type="evidence" value="ECO:0007669"/>
    <property type="project" value="InterPro"/>
</dbReference>
<evidence type="ECO:0000256" key="1">
    <source>
        <dbReference type="ARBA" id="ARBA00022679"/>
    </source>
</evidence>